<evidence type="ECO:0000313" key="2">
    <source>
        <dbReference type="EMBL" id="CAH0368423.1"/>
    </source>
</evidence>
<organism evidence="2 3">
    <name type="scientific">Pelagomonas calceolata</name>
    <dbReference type="NCBI Taxonomy" id="35677"/>
    <lineage>
        <taxon>Eukaryota</taxon>
        <taxon>Sar</taxon>
        <taxon>Stramenopiles</taxon>
        <taxon>Ochrophyta</taxon>
        <taxon>Pelagophyceae</taxon>
        <taxon>Pelagomonadales</taxon>
        <taxon>Pelagomonadaceae</taxon>
        <taxon>Pelagomonas</taxon>
    </lineage>
</organism>
<dbReference type="GO" id="GO:0016020">
    <property type="term" value="C:membrane"/>
    <property type="evidence" value="ECO:0007669"/>
    <property type="project" value="TreeGrafter"/>
</dbReference>
<evidence type="ECO:0000313" key="3">
    <source>
        <dbReference type="Proteomes" id="UP000789595"/>
    </source>
</evidence>
<protein>
    <recommendedName>
        <fullName evidence="1">AB hydrolase-1 domain-containing protein</fullName>
    </recommendedName>
</protein>
<dbReference type="InterPro" id="IPR029058">
    <property type="entry name" value="AB_hydrolase_fold"/>
</dbReference>
<name>A0A8J2S9R1_9STRA</name>
<dbReference type="OrthoDB" id="44277at2759"/>
<dbReference type="PANTHER" id="PTHR22753">
    <property type="entry name" value="TRANSMEMBRANE PROTEIN 68"/>
    <property type="match status" value="1"/>
</dbReference>
<proteinExistence type="predicted"/>
<keyword evidence="3" id="KW-1185">Reference proteome</keyword>
<evidence type="ECO:0000259" key="1">
    <source>
        <dbReference type="Pfam" id="PF12697"/>
    </source>
</evidence>
<dbReference type="Gene3D" id="3.40.50.1820">
    <property type="entry name" value="alpha/beta hydrolase"/>
    <property type="match status" value="1"/>
</dbReference>
<feature type="domain" description="AB hydrolase-1" evidence="1">
    <location>
        <begin position="40"/>
        <end position="276"/>
    </location>
</feature>
<dbReference type="Proteomes" id="UP000789595">
    <property type="component" value="Unassembled WGS sequence"/>
</dbReference>
<reference evidence="2" key="1">
    <citation type="submission" date="2021-11" db="EMBL/GenBank/DDBJ databases">
        <authorList>
            <consortium name="Genoscope - CEA"/>
            <person name="William W."/>
        </authorList>
    </citation>
    <scope>NUCLEOTIDE SEQUENCE</scope>
</reference>
<comment type="caution">
    <text evidence="2">The sequence shown here is derived from an EMBL/GenBank/DDBJ whole genome shotgun (WGS) entry which is preliminary data.</text>
</comment>
<dbReference type="InterPro" id="IPR000073">
    <property type="entry name" value="AB_hydrolase_1"/>
</dbReference>
<accession>A0A8J2S9R1</accession>
<dbReference type="PANTHER" id="PTHR22753:SF14">
    <property type="entry name" value="MONOACYLGLYCEROL_DIACYLGLYCEROL O-ACYLTRANSFERASE"/>
    <property type="match status" value="1"/>
</dbReference>
<dbReference type="EMBL" id="CAKKNE010000002">
    <property type="protein sequence ID" value="CAH0368423.1"/>
    <property type="molecule type" value="Genomic_DNA"/>
</dbReference>
<dbReference type="SUPFAM" id="SSF53474">
    <property type="entry name" value="alpha/beta-Hydrolases"/>
    <property type="match status" value="1"/>
</dbReference>
<dbReference type="Pfam" id="PF12697">
    <property type="entry name" value="Abhydrolase_6"/>
    <property type="match status" value="1"/>
</dbReference>
<dbReference type="AlphaFoldDB" id="A0A8J2S9R1"/>
<sequence length="347" mass="37221">MRCSLVALAPVASALMQFRAPLVADGYAAKTAGDALLVYLPGFDGANLAPFLQWPALHDAGFDVRCASIDEDDRSTFDELVKAASSYIDREACDRPCLLVGESFGGALATVVAQRTSNVEGVVLVNPATCYAESALASKAPPILELPAWAYYVGLASLLPLFVDRHGVRALFDIVTNKRLPCVIETPRQEAYMGRVALSLPERIARMPRGTLAWRLREWLDVGAKVDVGALKQPTLVVFGDEDNTLPSEREAARVVALLTKARAVRVPGAGHAATLGSRIDLRAEVAAFFGAEPGFSFLAGAPRKMRADASQDGEASSLYGLYPRTHAPVAVFDYFNAENDARVGVR</sequence>
<gene>
    <name evidence="2" type="ORF">PECAL_2P14890</name>
</gene>